<evidence type="ECO:0000313" key="2">
    <source>
        <dbReference type="EMBL" id="GAA0299377.1"/>
    </source>
</evidence>
<accession>A0ABN0VGN4</accession>
<keyword evidence="3" id="KW-1185">Reference proteome</keyword>
<gene>
    <name evidence="2" type="ORF">GCM10010302_42410</name>
</gene>
<name>A0ABN0VGN4_9ACTN</name>
<protein>
    <submittedName>
        <fullName evidence="2">Uncharacterized protein</fullName>
    </submittedName>
</protein>
<comment type="caution">
    <text evidence="2">The sequence shown here is derived from an EMBL/GenBank/DDBJ whole genome shotgun (WGS) entry which is preliminary data.</text>
</comment>
<proteinExistence type="predicted"/>
<evidence type="ECO:0000256" key="1">
    <source>
        <dbReference type="SAM" id="MobiDB-lite"/>
    </source>
</evidence>
<dbReference type="Proteomes" id="UP001501867">
    <property type="component" value="Unassembled WGS sequence"/>
</dbReference>
<organism evidence="2 3">
    <name type="scientific">Streptomyces polychromogenes</name>
    <dbReference type="NCBI Taxonomy" id="67342"/>
    <lineage>
        <taxon>Bacteria</taxon>
        <taxon>Bacillati</taxon>
        <taxon>Actinomycetota</taxon>
        <taxon>Actinomycetes</taxon>
        <taxon>Kitasatosporales</taxon>
        <taxon>Streptomycetaceae</taxon>
        <taxon>Streptomyces</taxon>
    </lineage>
</organism>
<reference evidence="2 3" key="1">
    <citation type="journal article" date="2019" name="Int. J. Syst. Evol. Microbiol.">
        <title>The Global Catalogue of Microorganisms (GCM) 10K type strain sequencing project: providing services to taxonomists for standard genome sequencing and annotation.</title>
        <authorList>
            <consortium name="The Broad Institute Genomics Platform"/>
            <consortium name="The Broad Institute Genome Sequencing Center for Infectious Disease"/>
            <person name="Wu L."/>
            <person name="Ma J."/>
        </authorList>
    </citation>
    <scope>NUCLEOTIDE SEQUENCE [LARGE SCALE GENOMIC DNA]</scope>
    <source>
        <strain evidence="2 3">JCM 4505</strain>
    </source>
</reference>
<dbReference type="RefSeq" id="WP_344161762.1">
    <property type="nucleotide sequence ID" value="NZ_BAAABV010000021.1"/>
</dbReference>
<evidence type="ECO:0000313" key="3">
    <source>
        <dbReference type="Proteomes" id="UP001501867"/>
    </source>
</evidence>
<feature type="region of interest" description="Disordered" evidence="1">
    <location>
        <begin position="1"/>
        <end position="20"/>
    </location>
</feature>
<sequence length="95" mass="10573">MPAQGPRRIHQSRRADDLEAGQALDNASKLHPELDYVEGPIAAVLGVDLVLHLTEWHHFTTIDPSGWPPVWTVTHFGSVGDAVTSRALEHRINHR</sequence>
<dbReference type="EMBL" id="BAAABV010000021">
    <property type="protein sequence ID" value="GAA0299377.1"/>
    <property type="molecule type" value="Genomic_DNA"/>
</dbReference>